<dbReference type="Proteomes" id="UP000634529">
    <property type="component" value="Unassembled WGS sequence"/>
</dbReference>
<dbReference type="HAMAP" id="MF_00527">
    <property type="entry name" value="3MGH"/>
    <property type="match status" value="1"/>
</dbReference>
<evidence type="ECO:0000256" key="2">
    <source>
        <dbReference type="ARBA" id="ARBA00022763"/>
    </source>
</evidence>
<proteinExistence type="inferred from homology"/>
<keyword evidence="3 5" id="KW-0378">Hydrolase</keyword>
<reference evidence="6 7" key="1">
    <citation type="submission" date="2020-09" db="EMBL/GenBank/DDBJ databases">
        <title>Paenibacillus sp. CAU 1523 isolated from sand of Haeundae Beach.</title>
        <authorList>
            <person name="Kim W."/>
        </authorList>
    </citation>
    <scope>NUCLEOTIDE SEQUENCE [LARGE SCALE GENOMIC DNA]</scope>
    <source>
        <strain evidence="6 7">CAU 1523</strain>
    </source>
</reference>
<sequence>MEHELKHGDEPSQARLPLSWFRQSALPLAPQLLGRTIVRVTDQGIIRARIVETESYVAPHDKGSHAYNNRRTKRTETMFQKAGHAYVYLIYGMYHCLNVVAAQEGQAEAVLIRAAAPLTEHDESIMKRYRSLNSNKVVNLSNGPGKLCRAMHIDKSFDGYDMMDGEEMWLEAGKPVWPSRILCAPRINIPYAEEYADVLWRFYVADDPYVSVKDKQAVSLATHERMIETFGSEGFSWT</sequence>
<evidence type="ECO:0000256" key="1">
    <source>
        <dbReference type="ARBA" id="ARBA00009232"/>
    </source>
</evidence>
<dbReference type="PANTHER" id="PTHR10429">
    <property type="entry name" value="DNA-3-METHYLADENINE GLYCOSYLASE"/>
    <property type="match status" value="1"/>
</dbReference>
<dbReference type="CDD" id="cd00540">
    <property type="entry name" value="AAG"/>
    <property type="match status" value="1"/>
</dbReference>
<dbReference type="InterPro" id="IPR036995">
    <property type="entry name" value="MPG_sf"/>
</dbReference>
<dbReference type="EC" id="3.2.2.-" evidence="5"/>
<keyword evidence="4 5" id="KW-0234">DNA repair</keyword>
<accession>A0ABR9B0D1</accession>
<evidence type="ECO:0000256" key="4">
    <source>
        <dbReference type="ARBA" id="ARBA00023204"/>
    </source>
</evidence>
<protein>
    <recommendedName>
        <fullName evidence="5">Putative 3-methyladenine DNA glycosylase</fullName>
        <ecNumber evidence="5">3.2.2.-</ecNumber>
    </recommendedName>
</protein>
<dbReference type="Pfam" id="PF02245">
    <property type="entry name" value="Pur_DNA_glyco"/>
    <property type="match status" value="1"/>
</dbReference>
<comment type="caution">
    <text evidence="6">The sequence shown here is derived from an EMBL/GenBank/DDBJ whole genome shotgun (WGS) entry which is preliminary data.</text>
</comment>
<evidence type="ECO:0000256" key="5">
    <source>
        <dbReference type="HAMAP-Rule" id="MF_00527"/>
    </source>
</evidence>
<keyword evidence="2 5" id="KW-0227">DNA damage</keyword>
<evidence type="ECO:0000313" key="7">
    <source>
        <dbReference type="Proteomes" id="UP000634529"/>
    </source>
</evidence>
<evidence type="ECO:0000256" key="3">
    <source>
        <dbReference type="ARBA" id="ARBA00022801"/>
    </source>
</evidence>
<dbReference type="PANTHER" id="PTHR10429:SF0">
    <property type="entry name" value="DNA-3-METHYLADENINE GLYCOSYLASE"/>
    <property type="match status" value="1"/>
</dbReference>
<dbReference type="InterPro" id="IPR003180">
    <property type="entry name" value="MPG"/>
</dbReference>
<dbReference type="NCBIfam" id="TIGR00567">
    <property type="entry name" value="3mg"/>
    <property type="match status" value="1"/>
</dbReference>
<dbReference type="Gene3D" id="3.10.300.10">
    <property type="entry name" value="Methylpurine-DNA glycosylase (MPG)"/>
    <property type="match status" value="1"/>
</dbReference>
<organism evidence="6 7">
    <name type="scientific">Paenibacillus arenosi</name>
    <dbReference type="NCBI Taxonomy" id="2774142"/>
    <lineage>
        <taxon>Bacteria</taxon>
        <taxon>Bacillati</taxon>
        <taxon>Bacillota</taxon>
        <taxon>Bacilli</taxon>
        <taxon>Bacillales</taxon>
        <taxon>Paenibacillaceae</taxon>
        <taxon>Paenibacillus</taxon>
    </lineage>
</organism>
<name>A0ABR9B0D1_9BACL</name>
<dbReference type="InterPro" id="IPR011034">
    <property type="entry name" value="Formyl_transferase-like_C_sf"/>
</dbReference>
<keyword evidence="7" id="KW-1185">Reference proteome</keyword>
<dbReference type="EMBL" id="JACYTN010000016">
    <property type="protein sequence ID" value="MBD8499858.1"/>
    <property type="molecule type" value="Genomic_DNA"/>
</dbReference>
<dbReference type="SUPFAM" id="SSF50486">
    <property type="entry name" value="FMT C-terminal domain-like"/>
    <property type="match status" value="1"/>
</dbReference>
<gene>
    <name evidence="6" type="ORF">IFO66_16310</name>
</gene>
<comment type="similarity">
    <text evidence="1 5">Belongs to the DNA glycosylase MPG family.</text>
</comment>
<evidence type="ECO:0000313" key="6">
    <source>
        <dbReference type="EMBL" id="MBD8499858.1"/>
    </source>
</evidence>